<feature type="region of interest" description="Disordered" evidence="1">
    <location>
        <begin position="325"/>
        <end position="412"/>
    </location>
</feature>
<evidence type="ECO:0000313" key="2">
    <source>
        <dbReference type="EMBL" id="CEM19856.1"/>
    </source>
</evidence>
<dbReference type="Proteomes" id="UP000041254">
    <property type="component" value="Unassembled WGS sequence"/>
</dbReference>
<evidence type="ECO:0000256" key="1">
    <source>
        <dbReference type="SAM" id="MobiDB-lite"/>
    </source>
</evidence>
<name>A0A0G4FY06_VITBC</name>
<sequence>MGGALSAEEEAQLKTSRLPFAVSQIGDFRPEDCPFCATRVRDMEYMDSERGRLKDELDVLVGSVPKDARAALQRYMEVSSRRTTSSAEALQWETGGAGSARGCVACSTTEARLKEAAQVIGGLSARVATLIRFHAAYALNIESAMVRERDPRSLRSSHAAATRLSLVCGMCLANTAAADIGIMAISPSQRSITNGQEFDEDDASAPSRATSLPHDALSRVVDGGEGDSNGHCRGNMLAVGSAQEVDAGSLATSGVSFIEMSPANGPERPLVRGRGGDGGYYSRGDWSHHSTPLCGAADGEVDMGAYRMLPTAVAAHSQQHPYQLSLPHELDGDGDQEAVRQQTDGKDQDGDEDEFVPSPAVPRPRTDGPPDLSLPDRMPSLPSGLVSGNNGTAQSQGESRRGASCGSGAELTSECGTFVSAMERIDP</sequence>
<evidence type="ECO:0000313" key="3">
    <source>
        <dbReference type="Proteomes" id="UP000041254"/>
    </source>
</evidence>
<dbReference type="VEuPathDB" id="CryptoDB:Vbra_6000"/>
<protein>
    <submittedName>
        <fullName evidence="2">Uncharacterized protein</fullName>
    </submittedName>
</protein>
<gene>
    <name evidence="2" type="ORF">Vbra_6000</name>
</gene>
<organism evidence="2 3">
    <name type="scientific">Vitrella brassicaformis (strain CCMP3155)</name>
    <dbReference type="NCBI Taxonomy" id="1169540"/>
    <lineage>
        <taxon>Eukaryota</taxon>
        <taxon>Sar</taxon>
        <taxon>Alveolata</taxon>
        <taxon>Colpodellida</taxon>
        <taxon>Vitrellaceae</taxon>
        <taxon>Vitrella</taxon>
    </lineage>
</organism>
<proteinExistence type="predicted"/>
<dbReference type="EMBL" id="CDMY01000520">
    <property type="protein sequence ID" value="CEM19856.1"/>
    <property type="molecule type" value="Genomic_DNA"/>
</dbReference>
<keyword evidence="3" id="KW-1185">Reference proteome</keyword>
<dbReference type="InParanoid" id="A0A0G4FY06"/>
<reference evidence="2 3" key="1">
    <citation type="submission" date="2014-11" db="EMBL/GenBank/DDBJ databases">
        <authorList>
            <person name="Zhu J."/>
            <person name="Qi W."/>
            <person name="Song R."/>
        </authorList>
    </citation>
    <scope>NUCLEOTIDE SEQUENCE [LARGE SCALE GENOMIC DNA]</scope>
</reference>
<accession>A0A0G4FY06</accession>
<feature type="compositionally biased region" description="Polar residues" evidence="1">
    <location>
        <begin position="386"/>
        <end position="397"/>
    </location>
</feature>
<feature type="region of interest" description="Disordered" evidence="1">
    <location>
        <begin position="193"/>
        <end position="214"/>
    </location>
</feature>
<dbReference type="AlphaFoldDB" id="A0A0G4FY06"/>